<protein>
    <submittedName>
        <fullName evidence="2">Uncharacterized protein</fullName>
    </submittedName>
</protein>
<keyword evidence="1" id="KW-1133">Transmembrane helix</keyword>
<keyword evidence="1" id="KW-0472">Membrane</keyword>
<comment type="caution">
    <text evidence="2">The sequence shown here is derived from an EMBL/GenBank/DDBJ whole genome shotgun (WGS) entry which is preliminary data.</text>
</comment>
<dbReference type="EMBL" id="AJWZ01000961">
    <property type="protein sequence ID" value="EKC75258.1"/>
    <property type="molecule type" value="Genomic_DNA"/>
</dbReference>
<evidence type="ECO:0000256" key="1">
    <source>
        <dbReference type="SAM" id="Phobius"/>
    </source>
</evidence>
<name>K1TZA9_9ZZZZ</name>
<gene>
    <name evidence="2" type="ORF">OBE_01447</name>
</gene>
<feature type="non-terminal residue" evidence="2">
    <location>
        <position position="1"/>
    </location>
</feature>
<feature type="transmembrane region" description="Helical" evidence="1">
    <location>
        <begin position="37"/>
        <end position="59"/>
    </location>
</feature>
<evidence type="ECO:0000313" key="2">
    <source>
        <dbReference type="EMBL" id="EKC75258.1"/>
    </source>
</evidence>
<reference evidence="2" key="1">
    <citation type="journal article" date="2013" name="Environ. Microbiol.">
        <title>Microbiota from the distal guts of lean and obese adolescents exhibit partial functional redundancy besides clear differences in community structure.</title>
        <authorList>
            <person name="Ferrer M."/>
            <person name="Ruiz A."/>
            <person name="Lanza F."/>
            <person name="Haange S.B."/>
            <person name="Oberbach A."/>
            <person name="Till H."/>
            <person name="Bargiela R."/>
            <person name="Campoy C."/>
            <person name="Segura M.T."/>
            <person name="Richter M."/>
            <person name="von Bergen M."/>
            <person name="Seifert J."/>
            <person name="Suarez A."/>
        </authorList>
    </citation>
    <scope>NUCLEOTIDE SEQUENCE</scope>
</reference>
<accession>K1TZA9</accession>
<dbReference type="AlphaFoldDB" id="K1TZA9"/>
<sequence>THFPTSHFLFEGNYDVTYNYVDGAITMPSASGDGMNGYVVLGLSVAGLAVTMFTGYAIYYGKVRKNAEQDAESNPI</sequence>
<proteinExistence type="predicted"/>
<keyword evidence="1" id="KW-0812">Transmembrane</keyword>
<organism evidence="2">
    <name type="scientific">human gut metagenome</name>
    <dbReference type="NCBI Taxonomy" id="408170"/>
    <lineage>
        <taxon>unclassified sequences</taxon>
        <taxon>metagenomes</taxon>
        <taxon>organismal metagenomes</taxon>
    </lineage>
</organism>